<evidence type="ECO:0000313" key="2">
    <source>
        <dbReference type="Proteomes" id="UP001439875"/>
    </source>
</evidence>
<sequence>MNKYKFVWLISEYRLELIKQYSDEVEKFVASKFDEFVQQAEKATKGLTEDEQQNYYDYFYDDLALVRDEYPSILRYSIITATYSSLERALFRIHYQKSKDRQGFKKFKNKNSDLDAIIQYIRIEMGISIPHKSDELNFIQNLNKVRNNIVHSNGRIFDDNNPNRIEKIVKNSSNLEIASGELVVKKEYIDEMLSNVNSFLSSIYKELETKQPF</sequence>
<comment type="caution">
    <text evidence="1">The sequence shown here is derived from an EMBL/GenBank/DDBJ whole genome shotgun (WGS) entry which is preliminary data.</text>
</comment>
<gene>
    <name evidence="1" type="ORF">WMO40_19455</name>
</gene>
<organism evidence="1 2">
    <name type="scientific">Robertmurraya yapensis</name>
    <name type="common">ex Hitch et al 2024</name>
    <dbReference type="NCBI Taxonomy" id="3133160"/>
    <lineage>
        <taxon>Bacteria</taxon>
        <taxon>Bacillati</taxon>
        <taxon>Bacillota</taxon>
        <taxon>Bacilli</taxon>
        <taxon>Bacillales</taxon>
        <taxon>Bacillaceae</taxon>
        <taxon>Robertmurraya</taxon>
    </lineage>
</organism>
<accession>A0ACC6SFN6</accession>
<reference evidence="1" key="1">
    <citation type="submission" date="2024-03" db="EMBL/GenBank/DDBJ databases">
        <title>Human intestinal bacterial collection.</title>
        <authorList>
            <person name="Pauvert C."/>
            <person name="Hitch T.C.A."/>
            <person name="Clavel T."/>
        </authorList>
    </citation>
    <scope>NUCLEOTIDE SEQUENCE</scope>
    <source>
        <strain evidence="1">CLA-AA-H227</strain>
    </source>
</reference>
<name>A0ACC6SFN6_9BACI</name>
<proteinExistence type="predicted"/>
<dbReference type="Proteomes" id="UP001439875">
    <property type="component" value="Unassembled WGS sequence"/>
</dbReference>
<keyword evidence="2" id="KW-1185">Reference proteome</keyword>
<protein>
    <submittedName>
        <fullName evidence="1">Uncharacterized protein</fullName>
    </submittedName>
</protein>
<evidence type="ECO:0000313" key="1">
    <source>
        <dbReference type="EMBL" id="MEQ2528857.1"/>
    </source>
</evidence>
<dbReference type="EMBL" id="JBBMEW010000023">
    <property type="protein sequence ID" value="MEQ2528857.1"/>
    <property type="molecule type" value="Genomic_DNA"/>
</dbReference>